<keyword evidence="2 10" id="KW-0645">Protease</keyword>
<gene>
    <name evidence="13" type="ORF">AUCHE_20_00090</name>
</gene>
<evidence type="ECO:0000256" key="10">
    <source>
        <dbReference type="RuleBase" id="RU003983"/>
    </source>
</evidence>
<evidence type="ECO:0000256" key="4">
    <source>
        <dbReference type="ARBA" id="ARBA00022723"/>
    </source>
</evidence>
<keyword evidence="4" id="KW-0479">Metal-binding</keyword>
<dbReference type="OrthoDB" id="3474767at2"/>
<accession>K6VA81</accession>
<keyword evidence="1" id="KW-1003">Cell membrane</keyword>
<dbReference type="GO" id="GO:0046872">
    <property type="term" value="F:metal ion binding"/>
    <property type="evidence" value="ECO:0007669"/>
    <property type="project" value="UniProtKB-KW"/>
</dbReference>
<dbReference type="AlphaFoldDB" id="K6VA81"/>
<sequence>MTSSPLSGLKVAWKWRSIEGMHVSSVVTLLAAAPWTALGFVAFVCLGMLVDLVRPGSGETVLWSLVLVWLLSGVTAWQPAGENILAKVLFGWRRPTPGELEELTPAWHAVTARAGVDPAVYSVWIADLKYANAAAAGGHMISVTTGAMRTLDQSRLEAVLAHELGHHQAGPTWPSRLAVWYAMPGRWVARLVTWGFRQVLGVVSRHTSKVELSGNLRAAARMLSLLVPVWVALLAMQIVFTINPAWLVVPVIPLAAAFFNRYAALYADSFAVQIGYGPLLREALQQFQAAGCDTAAEQAGMRAALFATHPTCRTRIQGIDRQLEAGQDRSVG</sequence>
<evidence type="ECO:0000313" key="13">
    <source>
        <dbReference type="EMBL" id="GAB79138.1"/>
    </source>
</evidence>
<feature type="transmembrane region" description="Helical" evidence="11">
    <location>
        <begin position="61"/>
        <end position="77"/>
    </location>
</feature>
<keyword evidence="3 11" id="KW-0812">Transmembrane</keyword>
<name>K6VA81_9MICO</name>
<keyword evidence="9 11" id="KW-0472">Membrane</keyword>
<keyword evidence="8 10" id="KW-0482">Metalloprotease</keyword>
<dbReference type="GO" id="GO:0006508">
    <property type="term" value="P:proteolysis"/>
    <property type="evidence" value="ECO:0007669"/>
    <property type="project" value="UniProtKB-KW"/>
</dbReference>
<dbReference type="CDD" id="cd07337">
    <property type="entry name" value="M48B_HtpX_like"/>
    <property type="match status" value="1"/>
</dbReference>
<proteinExistence type="inferred from homology"/>
<evidence type="ECO:0000256" key="6">
    <source>
        <dbReference type="ARBA" id="ARBA00022833"/>
    </source>
</evidence>
<evidence type="ECO:0000256" key="2">
    <source>
        <dbReference type="ARBA" id="ARBA00022670"/>
    </source>
</evidence>
<evidence type="ECO:0000313" key="14">
    <source>
        <dbReference type="Proteomes" id="UP000008495"/>
    </source>
</evidence>
<dbReference type="RefSeq" id="WP_006503895.1">
    <property type="nucleotide sequence ID" value="NZ_BAGZ01000020.1"/>
</dbReference>
<dbReference type="Proteomes" id="UP000008495">
    <property type="component" value="Unassembled WGS sequence"/>
</dbReference>
<evidence type="ECO:0000256" key="8">
    <source>
        <dbReference type="ARBA" id="ARBA00023049"/>
    </source>
</evidence>
<dbReference type="PANTHER" id="PTHR43221:SF2">
    <property type="entry name" value="PROTEASE HTPX HOMOLOG"/>
    <property type="match status" value="1"/>
</dbReference>
<dbReference type="Gene3D" id="3.30.2010.10">
    <property type="entry name" value="Metalloproteases ('zincins'), catalytic domain"/>
    <property type="match status" value="1"/>
</dbReference>
<evidence type="ECO:0000256" key="7">
    <source>
        <dbReference type="ARBA" id="ARBA00022989"/>
    </source>
</evidence>
<dbReference type="EMBL" id="BAGZ01000020">
    <property type="protein sequence ID" value="GAB79138.1"/>
    <property type="molecule type" value="Genomic_DNA"/>
</dbReference>
<dbReference type="PANTHER" id="PTHR43221">
    <property type="entry name" value="PROTEASE HTPX"/>
    <property type="match status" value="1"/>
</dbReference>
<evidence type="ECO:0000256" key="9">
    <source>
        <dbReference type="ARBA" id="ARBA00023136"/>
    </source>
</evidence>
<feature type="transmembrane region" description="Helical" evidence="11">
    <location>
        <begin position="21"/>
        <end position="49"/>
    </location>
</feature>
<evidence type="ECO:0000259" key="12">
    <source>
        <dbReference type="Pfam" id="PF01435"/>
    </source>
</evidence>
<evidence type="ECO:0000256" key="5">
    <source>
        <dbReference type="ARBA" id="ARBA00022801"/>
    </source>
</evidence>
<dbReference type="Pfam" id="PF01435">
    <property type="entry name" value="Peptidase_M48"/>
    <property type="match status" value="1"/>
</dbReference>
<feature type="domain" description="Peptidase M48" evidence="12">
    <location>
        <begin position="116"/>
        <end position="320"/>
    </location>
</feature>
<evidence type="ECO:0000256" key="11">
    <source>
        <dbReference type="SAM" id="Phobius"/>
    </source>
</evidence>
<dbReference type="InterPro" id="IPR001915">
    <property type="entry name" value="Peptidase_M48"/>
</dbReference>
<comment type="cofactor">
    <cofactor evidence="10">
        <name>Zn(2+)</name>
        <dbReference type="ChEBI" id="CHEBI:29105"/>
    </cofactor>
    <text evidence="10">Binds 1 zinc ion per subunit.</text>
</comment>
<organism evidence="13 14">
    <name type="scientific">Austwickia chelonae NBRC 105200</name>
    <dbReference type="NCBI Taxonomy" id="1184607"/>
    <lineage>
        <taxon>Bacteria</taxon>
        <taxon>Bacillati</taxon>
        <taxon>Actinomycetota</taxon>
        <taxon>Actinomycetes</taxon>
        <taxon>Micrococcales</taxon>
        <taxon>Dermatophilaceae</taxon>
        <taxon>Austwickia</taxon>
    </lineage>
</organism>
<feature type="transmembrane region" description="Helical" evidence="11">
    <location>
        <begin position="218"/>
        <end position="239"/>
    </location>
</feature>
<comment type="similarity">
    <text evidence="10">Belongs to the peptidase M48 family.</text>
</comment>
<comment type="caution">
    <text evidence="13">The sequence shown here is derived from an EMBL/GenBank/DDBJ whole genome shotgun (WGS) entry which is preliminary data.</text>
</comment>
<keyword evidence="5 10" id="KW-0378">Hydrolase</keyword>
<protein>
    <recommendedName>
        <fullName evidence="12">Peptidase M48 domain-containing protein</fullName>
    </recommendedName>
</protein>
<dbReference type="GO" id="GO:0004222">
    <property type="term" value="F:metalloendopeptidase activity"/>
    <property type="evidence" value="ECO:0007669"/>
    <property type="project" value="InterPro"/>
</dbReference>
<evidence type="ECO:0000256" key="3">
    <source>
        <dbReference type="ARBA" id="ARBA00022692"/>
    </source>
</evidence>
<keyword evidence="14" id="KW-1185">Reference proteome</keyword>
<reference evidence="13 14" key="1">
    <citation type="submission" date="2012-08" db="EMBL/GenBank/DDBJ databases">
        <title>Whole genome shotgun sequence of Austwickia chelonae NBRC 105200.</title>
        <authorList>
            <person name="Yoshida I."/>
            <person name="Hosoyama A."/>
            <person name="Tsuchikane K."/>
            <person name="Katsumata H."/>
            <person name="Ando Y."/>
            <person name="Ohji S."/>
            <person name="Hamada M."/>
            <person name="Tamura T."/>
            <person name="Yamazoe A."/>
            <person name="Yamazaki S."/>
            <person name="Fujita N."/>
        </authorList>
    </citation>
    <scope>NUCLEOTIDE SEQUENCE [LARGE SCALE GENOMIC DNA]</scope>
    <source>
        <strain evidence="13 14">NBRC 105200</strain>
    </source>
</reference>
<keyword evidence="6 10" id="KW-0862">Zinc</keyword>
<dbReference type="eggNOG" id="COG0501">
    <property type="taxonomic scope" value="Bacteria"/>
</dbReference>
<dbReference type="STRING" id="100225.SAMN05421595_2999"/>
<dbReference type="InterPro" id="IPR050083">
    <property type="entry name" value="HtpX_protease"/>
</dbReference>
<evidence type="ECO:0000256" key="1">
    <source>
        <dbReference type="ARBA" id="ARBA00022475"/>
    </source>
</evidence>
<keyword evidence="7 11" id="KW-1133">Transmembrane helix</keyword>